<comment type="caution">
    <text evidence="2">The sequence shown here is derived from an EMBL/GenBank/DDBJ whole genome shotgun (WGS) entry which is preliminary data.</text>
</comment>
<protein>
    <recommendedName>
        <fullName evidence="4">Pentatricopeptide repeat-containing protein</fullName>
    </recommendedName>
</protein>
<reference evidence="2 3" key="1">
    <citation type="journal article" date="2023" name="BMC Biotechnol.">
        <title>Vitis rotundifolia cv Carlos genome sequencing.</title>
        <authorList>
            <person name="Huff M."/>
            <person name="Hulse-Kemp A."/>
            <person name="Scheffler B."/>
            <person name="Youngblood R."/>
            <person name="Simpson S."/>
            <person name="Babiker E."/>
            <person name="Staton M."/>
        </authorList>
    </citation>
    <scope>NUCLEOTIDE SEQUENCE [LARGE SCALE GENOMIC DNA]</scope>
    <source>
        <tissue evidence="2">Leaf</tissue>
    </source>
</reference>
<evidence type="ECO:0000256" key="1">
    <source>
        <dbReference type="ARBA" id="ARBA00022737"/>
    </source>
</evidence>
<accession>A0AA39DDW7</accession>
<gene>
    <name evidence="2" type="ORF">PVL29_019457</name>
</gene>
<organism evidence="2 3">
    <name type="scientific">Vitis rotundifolia</name>
    <name type="common">Muscadine grape</name>
    <dbReference type="NCBI Taxonomy" id="103349"/>
    <lineage>
        <taxon>Eukaryota</taxon>
        <taxon>Viridiplantae</taxon>
        <taxon>Streptophyta</taxon>
        <taxon>Embryophyta</taxon>
        <taxon>Tracheophyta</taxon>
        <taxon>Spermatophyta</taxon>
        <taxon>Magnoliopsida</taxon>
        <taxon>eudicotyledons</taxon>
        <taxon>Gunneridae</taxon>
        <taxon>Pentapetalae</taxon>
        <taxon>rosids</taxon>
        <taxon>Vitales</taxon>
        <taxon>Vitaceae</taxon>
        <taxon>Viteae</taxon>
        <taxon>Vitis</taxon>
    </lineage>
</organism>
<sequence>MELWEYGLVSDAQRVFEASPIECFSNLLLVCALMGSGKLCRSIHRHVVEMGFQWNLHVGNELMGMYGKIGIMDSARKVFDRMAVRSCVSWNTMILGYALNYDCHGASEMFQMMGFY</sequence>
<dbReference type="InterPro" id="IPR011990">
    <property type="entry name" value="TPR-like_helical_dom_sf"/>
</dbReference>
<dbReference type="GO" id="GO:0009451">
    <property type="term" value="P:RNA modification"/>
    <property type="evidence" value="ECO:0007669"/>
    <property type="project" value="InterPro"/>
</dbReference>
<proteinExistence type="predicted"/>
<evidence type="ECO:0008006" key="4">
    <source>
        <dbReference type="Google" id="ProtNLM"/>
    </source>
</evidence>
<keyword evidence="3" id="KW-1185">Reference proteome</keyword>
<dbReference type="InterPro" id="IPR046960">
    <property type="entry name" value="PPR_At4g14850-like_plant"/>
</dbReference>
<evidence type="ECO:0000313" key="2">
    <source>
        <dbReference type="EMBL" id="KAJ9680169.1"/>
    </source>
</evidence>
<dbReference type="AlphaFoldDB" id="A0AA39DDW7"/>
<dbReference type="GO" id="GO:0003723">
    <property type="term" value="F:RNA binding"/>
    <property type="evidence" value="ECO:0007669"/>
    <property type="project" value="InterPro"/>
</dbReference>
<evidence type="ECO:0000313" key="3">
    <source>
        <dbReference type="Proteomes" id="UP001168098"/>
    </source>
</evidence>
<dbReference type="Pfam" id="PF01535">
    <property type="entry name" value="PPR"/>
    <property type="match status" value="2"/>
</dbReference>
<dbReference type="PANTHER" id="PTHR47926">
    <property type="entry name" value="PENTATRICOPEPTIDE REPEAT-CONTAINING PROTEIN"/>
    <property type="match status" value="1"/>
</dbReference>
<dbReference type="InterPro" id="IPR002885">
    <property type="entry name" value="PPR_rpt"/>
</dbReference>
<dbReference type="EMBL" id="JARBHA010000015">
    <property type="protein sequence ID" value="KAJ9680169.1"/>
    <property type="molecule type" value="Genomic_DNA"/>
</dbReference>
<keyword evidence="1" id="KW-0677">Repeat</keyword>
<name>A0AA39DDW7_VITRO</name>
<dbReference type="Proteomes" id="UP001168098">
    <property type="component" value="Unassembled WGS sequence"/>
</dbReference>
<dbReference type="Gene3D" id="1.25.40.10">
    <property type="entry name" value="Tetratricopeptide repeat domain"/>
    <property type="match status" value="1"/>
</dbReference>